<keyword evidence="1" id="KW-0175">Coiled coil</keyword>
<dbReference type="EMBL" id="FIFN01000019">
    <property type="protein sequence ID" value="CYU25594.1"/>
    <property type="molecule type" value="Genomic_DNA"/>
</dbReference>
<sequence>MNKRMKKKYKPIKELWDCLEWFGFRLNRHSARLDGIDNRLDNLESIHSVNVQAINQKFKEYDKRIESLEREIKRHKKPFWKR</sequence>
<feature type="coiled-coil region" evidence="1">
    <location>
        <begin position="26"/>
        <end position="71"/>
    </location>
</feature>
<evidence type="ECO:0000313" key="3">
    <source>
        <dbReference type="Proteomes" id="UP000072003"/>
    </source>
</evidence>
<reference evidence="2 3" key="1">
    <citation type="submission" date="2016-02" db="EMBL/GenBank/DDBJ databases">
        <authorList>
            <consortium name="Pathogen Informatics"/>
        </authorList>
    </citation>
    <scope>NUCLEOTIDE SEQUENCE [LARGE SCALE GENOMIC DNA]</scope>
    <source>
        <strain evidence="2 3">LSS100</strain>
    </source>
</reference>
<proteinExistence type="predicted"/>
<dbReference type="RefSeq" id="WP_044670327.1">
    <property type="nucleotide sequence ID" value="NZ_CEDC01000003.1"/>
</dbReference>
<dbReference type="SUPFAM" id="SSF58064">
    <property type="entry name" value="Influenza hemagglutinin (stalk)"/>
    <property type="match status" value="1"/>
</dbReference>
<accession>A0A0Z8CHR5</accession>
<name>A0A0Z8CHR5_STRSU</name>
<dbReference type="AlphaFoldDB" id="A0A0Z8CHR5"/>
<organism evidence="2 3">
    <name type="scientific">Streptococcus suis</name>
    <dbReference type="NCBI Taxonomy" id="1307"/>
    <lineage>
        <taxon>Bacteria</taxon>
        <taxon>Bacillati</taxon>
        <taxon>Bacillota</taxon>
        <taxon>Bacilli</taxon>
        <taxon>Lactobacillales</taxon>
        <taxon>Streptococcaceae</taxon>
        <taxon>Streptococcus</taxon>
    </lineage>
</organism>
<dbReference type="Proteomes" id="UP000072003">
    <property type="component" value="Unassembled WGS sequence"/>
</dbReference>
<protein>
    <submittedName>
        <fullName evidence="2">Uncharacterized protein</fullName>
    </submittedName>
</protein>
<dbReference type="Gene3D" id="1.20.1270.70">
    <property type="entry name" value="Designed single chain three-helix bundle"/>
    <property type="match status" value="1"/>
</dbReference>
<gene>
    <name evidence="2" type="ORF">ERS132462_01653</name>
</gene>
<evidence type="ECO:0000313" key="2">
    <source>
        <dbReference type="EMBL" id="CYU25594.1"/>
    </source>
</evidence>
<evidence type="ECO:0000256" key="1">
    <source>
        <dbReference type="SAM" id="Coils"/>
    </source>
</evidence>